<dbReference type="Pfam" id="PF00158">
    <property type="entry name" value="Sigma54_activat"/>
    <property type="match status" value="1"/>
</dbReference>
<sequence length="63" mass="6671">MSHVSDEEARRWGIKGFVGQSTTIKKILSSIGRLQGTTTAVLITGESGTGKELVARAVGRLDV</sequence>
<dbReference type="InterPro" id="IPR002078">
    <property type="entry name" value="Sigma_54_int"/>
</dbReference>
<organism evidence="2">
    <name type="scientific">marine metagenome</name>
    <dbReference type="NCBI Taxonomy" id="408172"/>
    <lineage>
        <taxon>unclassified sequences</taxon>
        <taxon>metagenomes</taxon>
        <taxon>ecological metagenomes</taxon>
    </lineage>
</organism>
<dbReference type="EMBL" id="UINC01103588">
    <property type="protein sequence ID" value="SVC66088.1"/>
    <property type="molecule type" value="Genomic_DNA"/>
</dbReference>
<dbReference type="InterPro" id="IPR027417">
    <property type="entry name" value="P-loop_NTPase"/>
</dbReference>
<dbReference type="GO" id="GO:0006355">
    <property type="term" value="P:regulation of DNA-templated transcription"/>
    <property type="evidence" value="ECO:0007669"/>
    <property type="project" value="InterPro"/>
</dbReference>
<dbReference type="GO" id="GO:0005524">
    <property type="term" value="F:ATP binding"/>
    <property type="evidence" value="ECO:0007669"/>
    <property type="project" value="InterPro"/>
</dbReference>
<name>A0A382P019_9ZZZZ</name>
<reference evidence="2" key="1">
    <citation type="submission" date="2018-05" db="EMBL/GenBank/DDBJ databases">
        <authorList>
            <person name="Lanie J.A."/>
            <person name="Ng W.-L."/>
            <person name="Kazmierczak K.M."/>
            <person name="Andrzejewski T.M."/>
            <person name="Davidsen T.M."/>
            <person name="Wayne K.J."/>
            <person name="Tettelin H."/>
            <person name="Glass J.I."/>
            <person name="Rusch D."/>
            <person name="Podicherti R."/>
            <person name="Tsui H.-C.T."/>
            <person name="Winkler M.E."/>
        </authorList>
    </citation>
    <scope>NUCLEOTIDE SEQUENCE</scope>
</reference>
<dbReference type="AlphaFoldDB" id="A0A382P019"/>
<dbReference type="InterPro" id="IPR025662">
    <property type="entry name" value="Sigma_54_int_dom_ATP-bd_1"/>
</dbReference>
<feature type="domain" description="Sigma-54 factor interaction" evidence="1">
    <location>
        <begin position="18"/>
        <end position="58"/>
    </location>
</feature>
<dbReference type="SUPFAM" id="SSF52540">
    <property type="entry name" value="P-loop containing nucleoside triphosphate hydrolases"/>
    <property type="match status" value="1"/>
</dbReference>
<protein>
    <recommendedName>
        <fullName evidence="1">Sigma-54 factor interaction domain-containing protein</fullName>
    </recommendedName>
</protein>
<proteinExistence type="predicted"/>
<dbReference type="Gene3D" id="3.40.50.300">
    <property type="entry name" value="P-loop containing nucleotide triphosphate hydrolases"/>
    <property type="match status" value="1"/>
</dbReference>
<evidence type="ECO:0000259" key="1">
    <source>
        <dbReference type="Pfam" id="PF00158"/>
    </source>
</evidence>
<dbReference type="PROSITE" id="PS00675">
    <property type="entry name" value="SIGMA54_INTERACT_1"/>
    <property type="match status" value="1"/>
</dbReference>
<evidence type="ECO:0000313" key="2">
    <source>
        <dbReference type="EMBL" id="SVC66088.1"/>
    </source>
</evidence>
<accession>A0A382P019</accession>
<gene>
    <name evidence="2" type="ORF">METZ01_LOCUS318942</name>
</gene>